<dbReference type="Proteomes" id="UP001162992">
    <property type="component" value="Chromosome 2"/>
</dbReference>
<dbReference type="EMBL" id="CM055093">
    <property type="protein sequence ID" value="KAJ7565430.1"/>
    <property type="molecule type" value="Genomic_DNA"/>
</dbReference>
<keyword evidence="2" id="KW-1185">Reference proteome</keyword>
<accession>A0ACC2EGE8</accession>
<proteinExistence type="predicted"/>
<name>A0ACC2EGE8_DIPCM</name>
<gene>
    <name evidence="1" type="ORF">O6H91_02G060600</name>
</gene>
<reference evidence="2" key="1">
    <citation type="journal article" date="2024" name="Proc. Natl. Acad. Sci. U.S.A.">
        <title>Extraordinary preservation of gene collinearity over three hundred million years revealed in homosporous lycophytes.</title>
        <authorList>
            <person name="Li C."/>
            <person name="Wickell D."/>
            <person name="Kuo L.Y."/>
            <person name="Chen X."/>
            <person name="Nie B."/>
            <person name="Liao X."/>
            <person name="Peng D."/>
            <person name="Ji J."/>
            <person name="Jenkins J."/>
            <person name="Williams M."/>
            <person name="Shu S."/>
            <person name="Plott C."/>
            <person name="Barry K."/>
            <person name="Rajasekar S."/>
            <person name="Grimwood J."/>
            <person name="Han X."/>
            <person name="Sun S."/>
            <person name="Hou Z."/>
            <person name="He W."/>
            <person name="Dai G."/>
            <person name="Sun C."/>
            <person name="Schmutz J."/>
            <person name="Leebens-Mack J.H."/>
            <person name="Li F.W."/>
            <person name="Wang L."/>
        </authorList>
    </citation>
    <scope>NUCLEOTIDE SEQUENCE [LARGE SCALE GENOMIC DNA]</scope>
    <source>
        <strain evidence="2">cv. PW_Plant_1</strain>
    </source>
</reference>
<protein>
    <submittedName>
        <fullName evidence="1">Uncharacterized protein</fullName>
    </submittedName>
</protein>
<organism evidence="1 2">
    <name type="scientific">Diphasiastrum complanatum</name>
    <name type="common">Issler's clubmoss</name>
    <name type="synonym">Lycopodium complanatum</name>
    <dbReference type="NCBI Taxonomy" id="34168"/>
    <lineage>
        <taxon>Eukaryota</taxon>
        <taxon>Viridiplantae</taxon>
        <taxon>Streptophyta</taxon>
        <taxon>Embryophyta</taxon>
        <taxon>Tracheophyta</taxon>
        <taxon>Lycopodiopsida</taxon>
        <taxon>Lycopodiales</taxon>
        <taxon>Lycopodiaceae</taxon>
        <taxon>Lycopodioideae</taxon>
        <taxon>Diphasiastrum</taxon>
    </lineage>
</organism>
<evidence type="ECO:0000313" key="1">
    <source>
        <dbReference type="EMBL" id="KAJ7565430.1"/>
    </source>
</evidence>
<sequence>MGSESMLKAAIKSRWMTLAASFIIMACNGTIYAFGIYSQKMKVSLGYTQQELTTIGFFKDFGANFGILAGILQDYTTAWVVILVGAFLNVAGSVTIWLGVTERIATPTLWQMSLYHFICFNSEAFVNTAVIVTGVKNFPGNRGFVLGLVKGFVGLSGAILAQIYRAVYGDNPTSFILLLLWLCTGVYLVFMFFIRPVSRVKEGNETQRFSFLLGTSVSAALYLLAVILIQKVAKVSHRENVALAVVEALILLLPFVVVLFTVRQDRTRIHDNDYIPKHTFAEVDAVAQIPTQLTEKPANNATTAAVDANGGLSRRKEEEKGFLAWSCPRVRRGDSHSVLEALLNIEFWILFIISTSSLGTGNMAFDNVGQLGASLKYTPLQTSTFVSMISIWNFFGRVSSGFASECALKHYSIPRPVFFAISLAIGCVGHLLFAFAVPGALYVGSILIGFAYGFQAPILFIIVSELFGLRFFGTLYNVATLSLPIGTELMSVLVGGKLYDREAMTQNRLHPLPPSQSKALLCVGKQCFRNAFLIMAGVSAFACLLSLFLSYQTRRFYKENRIRLTNPPEFEDEIDGVELPQTKPLYH</sequence>
<evidence type="ECO:0000313" key="2">
    <source>
        <dbReference type="Proteomes" id="UP001162992"/>
    </source>
</evidence>
<comment type="caution">
    <text evidence="1">The sequence shown here is derived from an EMBL/GenBank/DDBJ whole genome shotgun (WGS) entry which is preliminary data.</text>
</comment>